<feature type="repeat" description="WD" evidence="9">
    <location>
        <begin position="596"/>
        <end position="637"/>
    </location>
</feature>
<dbReference type="FunFam" id="1.10.510.10:FF:000021">
    <property type="entry name" value="Serine/threonine protein kinase"/>
    <property type="match status" value="1"/>
</dbReference>
<evidence type="ECO:0000313" key="13">
    <source>
        <dbReference type="EMBL" id="SNS13719.1"/>
    </source>
</evidence>
<keyword evidence="6 10" id="KW-0547">Nucleotide-binding</keyword>
<evidence type="ECO:0000256" key="2">
    <source>
        <dbReference type="ARBA" id="ARBA00022527"/>
    </source>
</evidence>
<feature type="repeat" description="WD" evidence="9">
    <location>
        <begin position="524"/>
        <end position="556"/>
    </location>
</feature>
<protein>
    <recommendedName>
        <fullName evidence="1">non-specific serine/threonine protein kinase</fullName>
        <ecNumber evidence="1">2.7.11.1</ecNumber>
    </recommendedName>
</protein>
<feature type="binding site" evidence="10">
    <location>
        <position position="40"/>
    </location>
    <ligand>
        <name>ATP</name>
        <dbReference type="ChEBI" id="CHEBI:30616"/>
    </ligand>
</feature>
<keyword evidence="8 10" id="KW-0067">ATP-binding</keyword>
<keyword evidence="3 9" id="KW-0853">WD repeat</keyword>
<dbReference type="InterPro" id="IPR020472">
    <property type="entry name" value="WD40_PAC1"/>
</dbReference>
<feature type="region of interest" description="Disordered" evidence="11">
    <location>
        <begin position="275"/>
        <end position="339"/>
    </location>
</feature>
<dbReference type="Pfam" id="PF00400">
    <property type="entry name" value="WD40"/>
    <property type="match status" value="5"/>
</dbReference>
<dbReference type="PRINTS" id="PR00320">
    <property type="entry name" value="GPROTEINBRPT"/>
</dbReference>
<evidence type="ECO:0000256" key="7">
    <source>
        <dbReference type="ARBA" id="ARBA00022777"/>
    </source>
</evidence>
<dbReference type="RefSeq" id="WP_089323903.1">
    <property type="nucleotide sequence ID" value="NZ_FZOR01000001.1"/>
</dbReference>
<organism evidence="13 14">
    <name type="scientific">Actinomadura meyerae</name>
    <dbReference type="NCBI Taxonomy" id="240840"/>
    <lineage>
        <taxon>Bacteria</taxon>
        <taxon>Bacillati</taxon>
        <taxon>Actinomycetota</taxon>
        <taxon>Actinomycetes</taxon>
        <taxon>Streptosporangiales</taxon>
        <taxon>Thermomonosporaceae</taxon>
        <taxon>Actinomadura</taxon>
    </lineage>
</organism>
<keyword evidence="7 13" id="KW-0418">Kinase</keyword>
<evidence type="ECO:0000259" key="12">
    <source>
        <dbReference type="PROSITE" id="PS50011"/>
    </source>
</evidence>
<dbReference type="PANTHER" id="PTHR19879:SF9">
    <property type="entry name" value="TRANSCRIPTION INITIATION FACTOR TFIID SUBUNIT 5"/>
    <property type="match status" value="1"/>
</dbReference>
<evidence type="ECO:0000256" key="10">
    <source>
        <dbReference type="PROSITE-ProRule" id="PRU10141"/>
    </source>
</evidence>
<keyword evidence="14" id="KW-1185">Reference proteome</keyword>
<dbReference type="PANTHER" id="PTHR19879">
    <property type="entry name" value="TRANSCRIPTION INITIATION FACTOR TFIID"/>
    <property type="match status" value="1"/>
</dbReference>
<dbReference type="Gene3D" id="2.130.10.10">
    <property type="entry name" value="YVTN repeat-like/Quinoprotein amine dehydrogenase"/>
    <property type="match status" value="2"/>
</dbReference>
<dbReference type="PROSITE" id="PS50082">
    <property type="entry name" value="WD_REPEATS_2"/>
    <property type="match status" value="4"/>
</dbReference>
<dbReference type="EMBL" id="FZOR01000001">
    <property type="protein sequence ID" value="SNS13719.1"/>
    <property type="molecule type" value="Genomic_DNA"/>
</dbReference>
<evidence type="ECO:0000256" key="4">
    <source>
        <dbReference type="ARBA" id="ARBA00022679"/>
    </source>
</evidence>
<dbReference type="SMART" id="SM00320">
    <property type="entry name" value="WD40"/>
    <property type="match status" value="7"/>
</dbReference>
<sequence>MDTGAVLGGRYRLTTRLGRGGMGEVWAADDTQLRRRVAVKILVADVGSSPVLIDRLRREAENAGRLQHPGITVVHDLGEHDGHPFFVMELLDGTDYATILARNPGGLPVGRVLEAGAAVADALAYAHRRGVVHRDIKPANLMEPAEGGVKICDFGISRSADAVGDLTGTGGMLGTPAYMAPEQYEARPVDARTDLYAFGCTLYAMLTGDAPFDGTTMPVLMRQHLTLPPPPPSQRRPGIPPELDALVLALLAKDPADRPASAEDVARRLRAMAAGEPQFPPPVPSPHAQPVPAPSAPGPYTPQPWPVGGPPAPAMAMGHPPPQPPGPLPPPMGGVPPGGMPPPAPPVRRGPGRRGFLIGLLVVGGATAAGGAVVVKQYLDDTAPGNALSGHTEDVLAVAFSPDGKTLASGAEDHTVRLWDVAGERPVAVFDDYPDKVDAVAFSPDGRMLAAGGAGGKVQLWDMSSRRAVAAFDNGGVQVGDLAFSPDGKALAVAGDGSATVRLWSMPGRRLLGEYGNAAYHGDSVAFSPDGKILIATGDSASTMMWNVQTRRRIIDFASTAMAVAFSRDGKTVAIGGRDGKVVLRSVATKRVTGTFQGPGNWIHSLAYSPDGKYLAAGDADGTTWVWDLATNKATAHKARVAAVMSVAFSPDSRTVASAHRFDHKVRLWEVP</sequence>
<accession>A0A239C1B3</accession>
<evidence type="ECO:0000256" key="3">
    <source>
        <dbReference type="ARBA" id="ARBA00022574"/>
    </source>
</evidence>
<dbReference type="GO" id="GO:0004674">
    <property type="term" value="F:protein serine/threonine kinase activity"/>
    <property type="evidence" value="ECO:0007669"/>
    <property type="project" value="UniProtKB-KW"/>
</dbReference>
<dbReference type="SUPFAM" id="SSF50978">
    <property type="entry name" value="WD40 repeat-like"/>
    <property type="match status" value="1"/>
</dbReference>
<dbReference type="AlphaFoldDB" id="A0A239C1B3"/>
<dbReference type="CDD" id="cd00200">
    <property type="entry name" value="WD40"/>
    <property type="match status" value="1"/>
</dbReference>
<feature type="compositionally biased region" description="Pro residues" evidence="11">
    <location>
        <begin position="278"/>
        <end position="339"/>
    </location>
</feature>
<evidence type="ECO:0000256" key="5">
    <source>
        <dbReference type="ARBA" id="ARBA00022737"/>
    </source>
</evidence>
<keyword evidence="2 13" id="KW-0723">Serine/threonine-protein kinase</keyword>
<evidence type="ECO:0000313" key="14">
    <source>
        <dbReference type="Proteomes" id="UP000198318"/>
    </source>
</evidence>
<evidence type="ECO:0000256" key="11">
    <source>
        <dbReference type="SAM" id="MobiDB-lite"/>
    </source>
</evidence>
<dbReference type="InterPro" id="IPR019775">
    <property type="entry name" value="WD40_repeat_CS"/>
</dbReference>
<dbReference type="InterPro" id="IPR000719">
    <property type="entry name" value="Prot_kinase_dom"/>
</dbReference>
<dbReference type="PROSITE" id="PS00107">
    <property type="entry name" value="PROTEIN_KINASE_ATP"/>
    <property type="match status" value="1"/>
</dbReference>
<dbReference type="CDD" id="cd14014">
    <property type="entry name" value="STKc_PknB_like"/>
    <property type="match status" value="1"/>
</dbReference>
<dbReference type="PROSITE" id="PS50294">
    <property type="entry name" value="WD_REPEATS_REGION"/>
    <property type="match status" value="3"/>
</dbReference>
<proteinExistence type="predicted"/>
<dbReference type="OrthoDB" id="4336591at2"/>
<dbReference type="InterPro" id="IPR001680">
    <property type="entry name" value="WD40_rpt"/>
</dbReference>
<evidence type="ECO:0000256" key="6">
    <source>
        <dbReference type="ARBA" id="ARBA00022741"/>
    </source>
</evidence>
<dbReference type="InterPro" id="IPR015943">
    <property type="entry name" value="WD40/YVTN_repeat-like_dom_sf"/>
</dbReference>
<feature type="repeat" description="WD" evidence="9">
    <location>
        <begin position="388"/>
        <end position="429"/>
    </location>
</feature>
<evidence type="ECO:0000256" key="8">
    <source>
        <dbReference type="ARBA" id="ARBA00022840"/>
    </source>
</evidence>
<dbReference type="InterPro" id="IPR011009">
    <property type="entry name" value="Kinase-like_dom_sf"/>
</dbReference>
<keyword evidence="5" id="KW-0677">Repeat</keyword>
<reference evidence="13 14" key="1">
    <citation type="submission" date="2017-06" db="EMBL/GenBank/DDBJ databases">
        <authorList>
            <person name="Kim H.J."/>
            <person name="Triplett B.A."/>
        </authorList>
    </citation>
    <scope>NUCLEOTIDE SEQUENCE [LARGE SCALE GENOMIC DNA]</scope>
    <source>
        <strain evidence="13 14">DSM 44715</strain>
    </source>
</reference>
<feature type="domain" description="Protein kinase" evidence="12">
    <location>
        <begin position="11"/>
        <end position="279"/>
    </location>
</feature>
<feature type="repeat" description="WD" evidence="9">
    <location>
        <begin position="430"/>
        <end position="471"/>
    </location>
</feature>
<dbReference type="InterPro" id="IPR036322">
    <property type="entry name" value="WD40_repeat_dom_sf"/>
</dbReference>
<keyword evidence="4" id="KW-0808">Transferase</keyword>
<evidence type="ECO:0000256" key="1">
    <source>
        <dbReference type="ARBA" id="ARBA00012513"/>
    </source>
</evidence>
<dbReference type="EC" id="2.7.11.1" evidence="1"/>
<dbReference type="PROSITE" id="PS00678">
    <property type="entry name" value="WD_REPEATS_1"/>
    <property type="match status" value="2"/>
</dbReference>
<dbReference type="Gene3D" id="1.10.510.10">
    <property type="entry name" value="Transferase(Phosphotransferase) domain 1"/>
    <property type="match status" value="1"/>
</dbReference>
<dbReference type="InterPro" id="IPR017441">
    <property type="entry name" value="Protein_kinase_ATP_BS"/>
</dbReference>
<dbReference type="GO" id="GO:0005524">
    <property type="term" value="F:ATP binding"/>
    <property type="evidence" value="ECO:0007669"/>
    <property type="project" value="UniProtKB-UniRule"/>
</dbReference>
<dbReference type="Pfam" id="PF00069">
    <property type="entry name" value="Pkinase"/>
    <property type="match status" value="1"/>
</dbReference>
<dbReference type="Proteomes" id="UP000198318">
    <property type="component" value="Unassembled WGS sequence"/>
</dbReference>
<name>A0A239C1B3_9ACTN</name>
<dbReference type="SUPFAM" id="SSF56112">
    <property type="entry name" value="Protein kinase-like (PK-like)"/>
    <property type="match status" value="1"/>
</dbReference>
<gene>
    <name evidence="13" type="ORF">SAMN05443665_1001161</name>
</gene>
<dbReference type="Gene3D" id="3.30.200.20">
    <property type="entry name" value="Phosphorylase Kinase, domain 1"/>
    <property type="match status" value="1"/>
</dbReference>
<dbReference type="SMART" id="SM00220">
    <property type="entry name" value="S_TKc"/>
    <property type="match status" value="1"/>
</dbReference>
<dbReference type="PROSITE" id="PS50011">
    <property type="entry name" value="PROTEIN_KINASE_DOM"/>
    <property type="match status" value="1"/>
</dbReference>
<evidence type="ECO:0000256" key="9">
    <source>
        <dbReference type="PROSITE-ProRule" id="PRU00221"/>
    </source>
</evidence>